<dbReference type="CDD" id="cd19821">
    <property type="entry name" value="Bbox1_BBX-like"/>
    <property type="match status" value="1"/>
</dbReference>
<dbReference type="Pfam" id="PF00643">
    <property type="entry name" value="zf-B_box"/>
    <property type="match status" value="1"/>
</dbReference>
<evidence type="ECO:0000256" key="8">
    <source>
        <dbReference type="PROSITE-ProRule" id="PRU00357"/>
    </source>
</evidence>
<dbReference type="AlphaFoldDB" id="A0A6A6MBG7"/>
<keyword evidence="12" id="KW-1185">Reference proteome</keyword>
<dbReference type="GO" id="GO:0005634">
    <property type="term" value="C:nucleus"/>
    <property type="evidence" value="ECO:0007669"/>
    <property type="project" value="UniProtKB-SubCell"/>
</dbReference>
<comment type="caution">
    <text evidence="11">The sequence shown here is derived from an EMBL/GenBank/DDBJ whole genome shotgun (WGS) entry which is preliminary data.</text>
</comment>
<evidence type="ECO:0000256" key="4">
    <source>
        <dbReference type="ARBA" id="ARBA00022771"/>
    </source>
</evidence>
<evidence type="ECO:0000259" key="10">
    <source>
        <dbReference type="PROSITE" id="PS51017"/>
    </source>
</evidence>
<evidence type="ECO:0000256" key="2">
    <source>
        <dbReference type="ARBA" id="ARBA00010024"/>
    </source>
</evidence>
<keyword evidence="6 8" id="KW-0539">Nucleus</keyword>
<dbReference type="PANTHER" id="PTHR31874:SF1">
    <property type="entry name" value="ZINC FINGER PROTEIN CONSTANS-LIKE 6"/>
    <property type="match status" value="1"/>
</dbReference>
<dbReference type="InterPro" id="IPR000315">
    <property type="entry name" value="Znf_B-box"/>
</dbReference>
<dbReference type="EMBL" id="JAAGAX010000006">
    <property type="protein sequence ID" value="KAF2311091.1"/>
    <property type="molecule type" value="Genomic_DNA"/>
</dbReference>
<evidence type="ECO:0000256" key="3">
    <source>
        <dbReference type="ARBA" id="ARBA00022723"/>
    </source>
</evidence>
<reference evidence="11 12" key="1">
    <citation type="journal article" date="2020" name="Mol. Plant">
        <title>The Chromosome-Based Rubber Tree Genome Provides New Insights into Spurge Genome Evolution and Rubber Biosynthesis.</title>
        <authorList>
            <person name="Liu J."/>
            <person name="Shi C."/>
            <person name="Shi C.C."/>
            <person name="Li W."/>
            <person name="Zhang Q.J."/>
            <person name="Zhang Y."/>
            <person name="Li K."/>
            <person name="Lu H.F."/>
            <person name="Shi C."/>
            <person name="Zhu S.T."/>
            <person name="Xiao Z.Y."/>
            <person name="Nan H."/>
            <person name="Yue Y."/>
            <person name="Zhu X.G."/>
            <person name="Wu Y."/>
            <person name="Hong X.N."/>
            <person name="Fan G.Y."/>
            <person name="Tong Y."/>
            <person name="Zhang D."/>
            <person name="Mao C.L."/>
            <person name="Liu Y.L."/>
            <person name="Hao S.J."/>
            <person name="Liu W.Q."/>
            <person name="Lv M.Q."/>
            <person name="Zhang H.B."/>
            <person name="Liu Y."/>
            <person name="Hu-Tang G.R."/>
            <person name="Wang J.P."/>
            <person name="Wang J.H."/>
            <person name="Sun Y.H."/>
            <person name="Ni S.B."/>
            <person name="Chen W.B."/>
            <person name="Zhang X.C."/>
            <person name="Jiao Y.N."/>
            <person name="Eichler E.E."/>
            <person name="Li G.H."/>
            <person name="Liu X."/>
            <person name="Gao L.Z."/>
        </authorList>
    </citation>
    <scope>NUCLEOTIDE SEQUENCE [LARGE SCALE GENOMIC DNA]</scope>
    <source>
        <strain evidence="12">cv. GT1</strain>
        <tissue evidence="11">Leaf</tissue>
    </source>
</reference>
<proteinExistence type="inferred from homology"/>
<sequence>MISDKNVANAVGSKMTRACDSCIRKQARWYCAADDAFLCQACNSSVHSANPLARRHERVRLKTASLKYLDLVSKENCVPSWHRGFTRKARTPRYGKPASRSKFERKLSSTIPLVPEVGSDEICHEENEEERLLYRVPIFDPFVAQLCTSITISSNNEAETTTAAGNDSERTVADGNGIESKASFGTGGQDVESLHGFLPSDMDFAEFDADVESLLGRGLENDSFGMEEMGLADCKEEELQRDYYVGRGKVKLEEEEEAAEKEKEVVRDRHVDTEIEMAREPPFELSFNYDSATCGEEDEKVGTGDRDLIKNNEEYEDDGENLKKKKKRKILLRLDYEAVITAWASKGSPWTTGNRPDVDSDECWQEYCIGICGAKLHHHGYGDHTSGVGVQHPAMADGGREARVSRYREKRRTRLFSKKIRYEVRKLNAEKRPRMKGRFVKRASFAGPVFPLHTI</sequence>
<dbReference type="InterPro" id="IPR049808">
    <property type="entry name" value="CONSTANS-like_Bbox1"/>
</dbReference>
<evidence type="ECO:0000313" key="12">
    <source>
        <dbReference type="Proteomes" id="UP000467840"/>
    </source>
</evidence>
<comment type="similarity">
    <text evidence="2">Belongs to the CONSTANS family.</text>
</comment>
<keyword evidence="3" id="KW-0479">Metal-binding</keyword>
<dbReference type="InterPro" id="IPR052453">
    <property type="entry name" value="CONSTANS-like_ZF"/>
</dbReference>
<keyword evidence="5" id="KW-0862">Zinc</keyword>
<gene>
    <name evidence="11" type="ORF">GH714_019450</name>
</gene>
<dbReference type="PROSITE" id="PS50119">
    <property type="entry name" value="ZF_BBOX"/>
    <property type="match status" value="1"/>
</dbReference>
<dbReference type="InterPro" id="IPR010402">
    <property type="entry name" value="CCT_domain"/>
</dbReference>
<protein>
    <submittedName>
        <fullName evidence="11">Uncharacterized protein</fullName>
    </submittedName>
</protein>
<accession>A0A6A6MBG7</accession>
<dbReference type="PROSITE" id="PS51017">
    <property type="entry name" value="CCT"/>
    <property type="match status" value="1"/>
</dbReference>
<comment type="subcellular location">
    <subcellularLocation>
        <location evidence="1 8">Nucleus</location>
    </subcellularLocation>
</comment>
<evidence type="ECO:0000256" key="6">
    <source>
        <dbReference type="ARBA" id="ARBA00023242"/>
    </source>
</evidence>
<evidence type="ECO:0000256" key="1">
    <source>
        <dbReference type="ARBA" id="ARBA00004123"/>
    </source>
</evidence>
<dbReference type="SMART" id="SM00336">
    <property type="entry name" value="BBOX"/>
    <property type="match status" value="1"/>
</dbReference>
<dbReference type="GO" id="GO:0008270">
    <property type="term" value="F:zinc ion binding"/>
    <property type="evidence" value="ECO:0007669"/>
    <property type="project" value="UniProtKB-KW"/>
</dbReference>
<name>A0A6A6MBG7_HEVBR</name>
<evidence type="ECO:0000259" key="9">
    <source>
        <dbReference type="PROSITE" id="PS50119"/>
    </source>
</evidence>
<dbReference type="PANTHER" id="PTHR31874">
    <property type="entry name" value="CCT MOTIF FAMILY PROTEIN, EXPRESSED"/>
    <property type="match status" value="1"/>
</dbReference>
<organism evidence="11 12">
    <name type="scientific">Hevea brasiliensis</name>
    <name type="common">Para rubber tree</name>
    <name type="synonym">Siphonia brasiliensis</name>
    <dbReference type="NCBI Taxonomy" id="3981"/>
    <lineage>
        <taxon>Eukaryota</taxon>
        <taxon>Viridiplantae</taxon>
        <taxon>Streptophyta</taxon>
        <taxon>Embryophyta</taxon>
        <taxon>Tracheophyta</taxon>
        <taxon>Spermatophyta</taxon>
        <taxon>Magnoliopsida</taxon>
        <taxon>eudicotyledons</taxon>
        <taxon>Gunneridae</taxon>
        <taxon>Pentapetalae</taxon>
        <taxon>rosids</taxon>
        <taxon>fabids</taxon>
        <taxon>Malpighiales</taxon>
        <taxon>Euphorbiaceae</taxon>
        <taxon>Crotonoideae</taxon>
        <taxon>Micrandreae</taxon>
        <taxon>Hevea</taxon>
    </lineage>
</organism>
<dbReference type="Proteomes" id="UP000467840">
    <property type="component" value="Chromosome 14"/>
</dbReference>
<feature type="domain" description="B box-type" evidence="9">
    <location>
        <begin position="14"/>
        <end position="61"/>
    </location>
</feature>
<dbReference type="Pfam" id="PF06203">
    <property type="entry name" value="CCT"/>
    <property type="match status" value="1"/>
</dbReference>
<keyword evidence="4 7" id="KW-0863">Zinc-finger</keyword>
<evidence type="ECO:0000256" key="7">
    <source>
        <dbReference type="PROSITE-ProRule" id="PRU00024"/>
    </source>
</evidence>
<evidence type="ECO:0000256" key="5">
    <source>
        <dbReference type="ARBA" id="ARBA00022833"/>
    </source>
</evidence>
<evidence type="ECO:0000313" key="11">
    <source>
        <dbReference type="EMBL" id="KAF2311091.1"/>
    </source>
</evidence>
<feature type="domain" description="CCT" evidence="10">
    <location>
        <begin position="400"/>
        <end position="442"/>
    </location>
</feature>
<dbReference type="GO" id="GO:0006355">
    <property type="term" value="P:regulation of DNA-templated transcription"/>
    <property type="evidence" value="ECO:0007669"/>
    <property type="project" value="TreeGrafter"/>
</dbReference>